<keyword evidence="3" id="KW-1185">Reference proteome</keyword>
<feature type="compositionally biased region" description="Polar residues" evidence="1">
    <location>
        <begin position="246"/>
        <end position="263"/>
    </location>
</feature>
<proteinExistence type="predicted"/>
<reference evidence="2 3" key="1">
    <citation type="submission" date="2024-02" db="EMBL/GenBank/DDBJ databases">
        <title>De novo assembly and annotation of 12 fungi associated with fruit tree decline syndrome in Ontario, Canada.</title>
        <authorList>
            <person name="Sulman M."/>
            <person name="Ellouze W."/>
            <person name="Ilyukhin E."/>
        </authorList>
    </citation>
    <scope>NUCLEOTIDE SEQUENCE [LARGE SCALE GENOMIC DNA]</scope>
    <source>
        <strain evidence="2 3">M42-189</strain>
    </source>
</reference>
<accession>A0ABR3RID5</accession>
<name>A0ABR3RID5_9PLEO</name>
<dbReference type="Proteomes" id="UP001521785">
    <property type="component" value="Unassembled WGS sequence"/>
</dbReference>
<sequence>MDADANRSQSSLESMIDRLLQDNQRLGKRLRNLEDAFDAMSIVTRDMDNNSLAPEADNATITSARPSASNRVSILEAVKVRFAFDEDLQSSRVYRTMQHRNCDHSIVSSVIRTQTWSIFSGLSLADISVISVIALPLYPEDVRDHSEYYQFGQTEPAEIAATWTNAQVIIETGASGENNENIPGQKVSSSMESTPTSMQPLVLPEIPMTVLELDPPFGLQNEGQVLAPAKSPRVHDQTLRLLKGPSDQSPNIVEENASSSKATVTEDCLFSETPPPFSYMSESWSDDGYGSPVPEDDVLYSCKGCGEILEEGKAFELGE</sequence>
<feature type="region of interest" description="Disordered" evidence="1">
    <location>
        <begin position="242"/>
        <end position="264"/>
    </location>
</feature>
<evidence type="ECO:0000313" key="2">
    <source>
        <dbReference type="EMBL" id="KAL1604102.1"/>
    </source>
</evidence>
<organism evidence="2 3">
    <name type="scientific">Paraconiothyrium brasiliense</name>
    <dbReference type="NCBI Taxonomy" id="300254"/>
    <lineage>
        <taxon>Eukaryota</taxon>
        <taxon>Fungi</taxon>
        <taxon>Dikarya</taxon>
        <taxon>Ascomycota</taxon>
        <taxon>Pezizomycotina</taxon>
        <taxon>Dothideomycetes</taxon>
        <taxon>Pleosporomycetidae</taxon>
        <taxon>Pleosporales</taxon>
        <taxon>Massarineae</taxon>
        <taxon>Didymosphaeriaceae</taxon>
        <taxon>Paraconiothyrium</taxon>
    </lineage>
</organism>
<evidence type="ECO:0000256" key="1">
    <source>
        <dbReference type="SAM" id="MobiDB-lite"/>
    </source>
</evidence>
<comment type="caution">
    <text evidence="2">The sequence shown here is derived from an EMBL/GenBank/DDBJ whole genome shotgun (WGS) entry which is preliminary data.</text>
</comment>
<feature type="region of interest" description="Disordered" evidence="1">
    <location>
        <begin position="175"/>
        <end position="197"/>
    </location>
</feature>
<protein>
    <submittedName>
        <fullName evidence="2">Uncharacterized protein</fullName>
    </submittedName>
</protein>
<gene>
    <name evidence="2" type="ORF">SLS60_005694</name>
</gene>
<dbReference type="EMBL" id="JAKJXO020000006">
    <property type="protein sequence ID" value="KAL1604102.1"/>
    <property type="molecule type" value="Genomic_DNA"/>
</dbReference>
<evidence type="ECO:0000313" key="3">
    <source>
        <dbReference type="Proteomes" id="UP001521785"/>
    </source>
</evidence>